<evidence type="ECO:0000313" key="2">
    <source>
        <dbReference type="EMBL" id="EMI54457.1"/>
    </source>
</evidence>
<reference evidence="2 3" key="1">
    <citation type="journal article" date="2013" name="Mar. Genomics">
        <title>Expression of sulfatases in Rhodopirellula baltica and the diversity of sulfatases in the genus Rhodopirellula.</title>
        <authorList>
            <person name="Wegner C.E."/>
            <person name="Richter-Heitmann T."/>
            <person name="Klindworth A."/>
            <person name="Klockow C."/>
            <person name="Richter M."/>
            <person name="Achstetter T."/>
            <person name="Glockner F.O."/>
            <person name="Harder J."/>
        </authorList>
    </citation>
    <scope>NUCLEOTIDE SEQUENCE [LARGE SCALE GENOMIC DNA]</scope>
    <source>
        <strain evidence="2 3">SM41</strain>
    </source>
</reference>
<proteinExistence type="predicted"/>
<protein>
    <submittedName>
        <fullName evidence="2">Uncharacterized protein</fullName>
    </submittedName>
</protein>
<sequence>MMTYFMAILRRFDLKKVQEASRRVSWKGGKSERAGKTVTGDGTRATGKTQPSWRNRMDAMIGRGCGEKPQRRGVKRGEMPHGRHTDFSRPSVSQENFCP</sequence>
<keyword evidence="3" id="KW-1185">Reference proteome</keyword>
<dbReference type="Proteomes" id="UP000011885">
    <property type="component" value="Unassembled WGS sequence"/>
</dbReference>
<accession>M5TZ12</accession>
<comment type="caution">
    <text evidence="2">The sequence shown here is derived from an EMBL/GenBank/DDBJ whole genome shotgun (WGS) entry which is preliminary data.</text>
</comment>
<gene>
    <name evidence="2" type="ORF">RSSM_04102</name>
</gene>
<feature type="compositionally biased region" description="Basic and acidic residues" evidence="1">
    <location>
        <begin position="65"/>
        <end position="87"/>
    </location>
</feature>
<dbReference type="EMBL" id="ANOH01000276">
    <property type="protein sequence ID" value="EMI54457.1"/>
    <property type="molecule type" value="Genomic_DNA"/>
</dbReference>
<dbReference type="AlphaFoldDB" id="M5TZ12"/>
<evidence type="ECO:0000313" key="3">
    <source>
        <dbReference type="Proteomes" id="UP000011885"/>
    </source>
</evidence>
<organism evidence="2 3">
    <name type="scientific">Rhodopirellula sallentina SM41</name>
    <dbReference type="NCBI Taxonomy" id="1263870"/>
    <lineage>
        <taxon>Bacteria</taxon>
        <taxon>Pseudomonadati</taxon>
        <taxon>Planctomycetota</taxon>
        <taxon>Planctomycetia</taxon>
        <taxon>Pirellulales</taxon>
        <taxon>Pirellulaceae</taxon>
        <taxon>Rhodopirellula</taxon>
    </lineage>
</organism>
<feature type="region of interest" description="Disordered" evidence="1">
    <location>
        <begin position="22"/>
        <end position="99"/>
    </location>
</feature>
<name>M5TZ12_9BACT</name>
<evidence type="ECO:0000256" key="1">
    <source>
        <dbReference type="SAM" id="MobiDB-lite"/>
    </source>
</evidence>
<feature type="compositionally biased region" description="Polar residues" evidence="1">
    <location>
        <begin position="88"/>
        <end position="99"/>
    </location>
</feature>